<gene>
    <name evidence="8" type="primary">flgB</name>
    <name evidence="8" type="ORF">INH39_28305</name>
</gene>
<keyword evidence="8" id="KW-0969">Cilium</keyword>
<comment type="subcellular location">
    <subcellularLocation>
        <location evidence="1 6">Bacterial flagellum basal body</location>
    </subcellularLocation>
</comment>
<evidence type="ECO:0000259" key="7">
    <source>
        <dbReference type="Pfam" id="PF00460"/>
    </source>
</evidence>
<evidence type="ECO:0000256" key="4">
    <source>
        <dbReference type="ARBA" id="ARBA00023143"/>
    </source>
</evidence>
<evidence type="ECO:0000256" key="2">
    <source>
        <dbReference type="ARBA" id="ARBA00009677"/>
    </source>
</evidence>
<protein>
    <recommendedName>
        <fullName evidence="3 6">Flagellar basal body rod protein FlgB</fullName>
    </recommendedName>
</protein>
<proteinExistence type="inferred from homology"/>
<feature type="domain" description="Flagellar basal body rod protein N-terminal" evidence="7">
    <location>
        <begin position="23"/>
        <end position="42"/>
    </location>
</feature>
<evidence type="ECO:0000313" key="8">
    <source>
        <dbReference type="EMBL" id="UOD29272.1"/>
    </source>
</evidence>
<dbReference type="InterPro" id="IPR001444">
    <property type="entry name" value="Flag_bb_rod_N"/>
</dbReference>
<accession>A0ABY4A4I1</accession>
<reference evidence="8 9" key="1">
    <citation type="submission" date="2020-10" db="EMBL/GenBank/DDBJ databases">
        <title>Genome analysis of Massilia species.</title>
        <authorList>
            <person name="Jung D.-H."/>
        </authorList>
    </citation>
    <scope>NUCLEOTIDE SEQUENCE [LARGE SCALE GENOMIC DNA]</scope>
    <source>
        <strain evidence="9">sipir</strain>
    </source>
</reference>
<dbReference type="InterPro" id="IPR006300">
    <property type="entry name" value="FlgB"/>
</dbReference>
<dbReference type="RefSeq" id="WP_243490501.1">
    <property type="nucleotide sequence ID" value="NZ_CP063361.1"/>
</dbReference>
<dbReference type="EMBL" id="CP063361">
    <property type="protein sequence ID" value="UOD29272.1"/>
    <property type="molecule type" value="Genomic_DNA"/>
</dbReference>
<keyword evidence="9" id="KW-1185">Reference proteome</keyword>
<name>A0ABY4A4I1_9BURK</name>
<evidence type="ECO:0000256" key="1">
    <source>
        <dbReference type="ARBA" id="ARBA00004117"/>
    </source>
</evidence>
<comment type="similarity">
    <text evidence="2 6">Belongs to the flagella basal body rod proteins family.</text>
</comment>
<dbReference type="Pfam" id="PF00460">
    <property type="entry name" value="Flg_bb_rod"/>
    <property type="match status" value="1"/>
</dbReference>
<evidence type="ECO:0000256" key="3">
    <source>
        <dbReference type="ARBA" id="ARBA00014376"/>
    </source>
</evidence>
<dbReference type="NCBIfam" id="TIGR01396">
    <property type="entry name" value="FlgB"/>
    <property type="match status" value="1"/>
</dbReference>
<evidence type="ECO:0000256" key="6">
    <source>
        <dbReference type="PIRNR" id="PIRNR002889"/>
    </source>
</evidence>
<sequence>MKTVNGSPSSEERFWENSLSVYSKRLELIASNIANADTPHYKARDLDFKAAMSHAMQAAPLPTGQAARTLASPDVLPVLYRVPAQGSADGNTVDMDVERAAFAETSLRYQLSVQQVAHEYKEMSELFKSVPY</sequence>
<dbReference type="PANTHER" id="PTHR30435:SF12">
    <property type="entry name" value="FLAGELLAR BASAL BODY ROD PROTEIN FLGB"/>
    <property type="match status" value="1"/>
</dbReference>
<keyword evidence="8" id="KW-0282">Flagellum</keyword>
<evidence type="ECO:0000256" key="5">
    <source>
        <dbReference type="ARBA" id="ARBA00024934"/>
    </source>
</evidence>
<dbReference type="PIRSF" id="PIRSF002889">
    <property type="entry name" value="Rod_FlgB"/>
    <property type="match status" value="1"/>
</dbReference>
<evidence type="ECO:0000313" key="9">
    <source>
        <dbReference type="Proteomes" id="UP000831532"/>
    </source>
</evidence>
<dbReference type="Proteomes" id="UP000831532">
    <property type="component" value="Chromosome"/>
</dbReference>
<keyword evidence="8" id="KW-0966">Cell projection</keyword>
<keyword evidence="4 6" id="KW-0975">Bacterial flagellum</keyword>
<dbReference type="PANTHER" id="PTHR30435">
    <property type="entry name" value="FLAGELLAR PROTEIN"/>
    <property type="match status" value="1"/>
</dbReference>
<comment type="subunit">
    <text evidence="6">The basal body constitutes a major portion of the flagellar organelle and consists of a number of rings mounted on a central rod.</text>
</comment>
<organism evidence="8 9">
    <name type="scientific">Massilia violaceinigra</name>
    <dbReference type="NCBI Taxonomy" id="2045208"/>
    <lineage>
        <taxon>Bacteria</taxon>
        <taxon>Pseudomonadati</taxon>
        <taxon>Pseudomonadota</taxon>
        <taxon>Betaproteobacteria</taxon>
        <taxon>Burkholderiales</taxon>
        <taxon>Oxalobacteraceae</taxon>
        <taxon>Telluria group</taxon>
        <taxon>Massilia</taxon>
    </lineage>
</organism>
<comment type="function">
    <text evidence="5 6">Structural component of flagellum, the bacterial motility apparatus. Part of the rod structure of flagellar basal body.</text>
</comment>